<comment type="caution">
    <text evidence="2">The sequence shown here is derived from an EMBL/GenBank/DDBJ whole genome shotgun (WGS) entry which is preliminary data.</text>
</comment>
<dbReference type="InterPro" id="IPR042100">
    <property type="entry name" value="Bug_dom1"/>
</dbReference>
<accession>A0ABX2TJ49</accession>
<gene>
    <name evidence="2" type="ORF">HND93_26110</name>
</gene>
<dbReference type="PANTHER" id="PTHR42928">
    <property type="entry name" value="TRICARBOXYLATE-BINDING PROTEIN"/>
    <property type="match status" value="1"/>
</dbReference>
<organism evidence="2 3">
    <name type="scientific">Azospirillum oleiclasticum</name>
    <dbReference type="NCBI Taxonomy" id="2735135"/>
    <lineage>
        <taxon>Bacteria</taxon>
        <taxon>Pseudomonadati</taxon>
        <taxon>Pseudomonadota</taxon>
        <taxon>Alphaproteobacteria</taxon>
        <taxon>Rhodospirillales</taxon>
        <taxon>Azospirillaceae</taxon>
        <taxon>Azospirillum</taxon>
    </lineage>
</organism>
<proteinExistence type="inferred from homology"/>
<dbReference type="CDD" id="cd07012">
    <property type="entry name" value="PBP2_Bug_TTT"/>
    <property type="match status" value="1"/>
</dbReference>
<sequence length="318" mass="33145">MATLPAAADGFPARDLQGIIMWGPGGTTDKLARVLTPIVEEKLGRKVVLVNKAGGSGAISAQYVHARPADGYTILYGSESPQIHGVLGLSNISYKDFVALAIFADTTPTVLVRNDAPWKSLADLVAAMKAEPGKIRMGSTGPAGTAAIVGTMLKMSAGVTYADVPFEGEGPTLTALQGGHIDFTPVTYPAASELIRSGKVRVLTVVHPTPYAPLPDVPPVVADYPELAKYLPWGPFQGVFVRRDTPPDVVGALTAAYRAAAADPRFVGFVKDLGATHILVSGAEADALVTRWQSITSWLLDAAGAAKVSPASLGIPRP</sequence>
<evidence type="ECO:0000313" key="3">
    <source>
        <dbReference type="Proteomes" id="UP000584642"/>
    </source>
</evidence>
<name>A0ABX2TJ49_9PROT</name>
<dbReference type="EMBL" id="JABFDB010000025">
    <property type="protein sequence ID" value="NYZ23197.1"/>
    <property type="molecule type" value="Genomic_DNA"/>
</dbReference>
<dbReference type="Proteomes" id="UP000584642">
    <property type="component" value="Unassembled WGS sequence"/>
</dbReference>
<reference evidence="2 3" key="1">
    <citation type="submission" date="2020-05" db="EMBL/GenBank/DDBJ databases">
        <title>Azospirillum oleiclasticum sp. nov, a nitrogen-fixing and heavy crude oil-emulsifying bacterium isolated from the crude oil of Yumen Oilfield.</title>
        <authorList>
            <person name="Wu D."/>
            <person name="Cai M."/>
            <person name="Zhang X."/>
        </authorList>
    </citation>
    <scope>NUCLEOTIDE SEQUENCE [LARGE SCALE GENOMIC DNA]</scope>
    <source>
        <strain evidence="2 3">ROY-1-1-2</strain>
    </source>
</reference>
<dbReference type="InterPro" id="IPR005064">
    <property type="entry name" value="BUG"/>
</dbReference>
<evidence type="ECO:0000256" key="1">
    <source>
        <dbReference type="ARBA" id="ARBA00006987"/>
    </source>
</evidence>
<dbReference type="Gene3D" id="3.40.190.10">
    <property type="entry name" value="Periplasmic binding protein-like II"/>
    <property type="match status" value="1"/>
</dbReference>
<keyword evidence="3" id="KW-1185">Reference proteome</keyword>
<dbReference type="SUPFAM" id="SSF53850">
    <property type="entry name" value="Periplasmic binding protein-like II"/>
    <property type="match status" value="1"/>
</dbReference>
<dbReference type="Gene3D" id="3.40.190.150">
    <property type="entry name" value="Bordetella uptake gene, domain 1"/>
    <property type="match status" value="1"/>
</dbReference>
<evidence type="ECO:0000313" key="2">
    <source>
        <dbReference type="EMBL" id="NYZ23197.1"/>
    </source>
</evidence>
<comment type="similarity">
    <text evidence="1">Belongs to the UPF0065 (bug) family.</text>
</comment>
<dbReference type="PIRSF" id="PIRSF017082">
    <property type="entry name" value="YflP"/>
    <property type="match status" value="1"/>
</dbReference>
<dbReference type="Pfam" id="PF03401">
    <property type="entry name" value="TctC"/>
    <property type="match status" value="1"/>
</dbReference>
<dbReference type="PANTHER" id="PTHR42928:SF5">
    <property type="entry name" value="BLR1237 PROTEIN"/>
    <property type="match status" value="1"/>
</dbReference>
<protein>
    <submittedName>
        <fullName evidence="2">Tripartite tricarboxylate transporter substrate binding protein</fullName>
    </submittedName>
</protein>